<evidence type="ECO:0000259" key="1">
    <source>
        <dbReference type="PROSITE" id="PS50011"/>
    </source>
</evidence>
<dbReference type="OrthoDB" id="4062651at2759"/>
<dbReference type="GO" id="GO:0005524">
    <property type="term" value="F:ATP binding"/>
    <property type="evidence" value="ECO:0007669"/>
    <property type="project" value="InterPro"/>
</dbReference>
<dbReference type="Gene3D" id="3.30.200.20">
    <property type="entry name" value="Phosphorylase Kinase, domain 1"/>
    <property type="match status" value="1"/>
</dbReference>
<dbReference type="SUPFAM" id="SSF56112">
    <property type="entry name" value="Protein kinase-like (PK-like)"/>
    <property type="match status" value="1"/>
</dbReference>
<dbReference type="Gene3D" id="1.10.510.10">
    <property type="entry name" value="Transferase(Phosphotransferase) domain 1"/>
    <property type="match status" value="1"/>
</dbReference>
<dbReference type="PROSITE" id="PS50011">
    <property type="entry name" value="PROTEIN_KINASE_DOM"/>
    <property type="match status" value="1"/>
</dbReference>
<dbReference type="Proteomes" id="UP000554482">
    <property type="component" value="Unassembled WGS sequence"/>
</dbReference>
<name>A0A7J6VNX9_THATH</name>
<evidence type="ECO:0000313" key="3">
    <source>
        <dbReference type="Proteomes" id="UP000554482"/>
    </source>
</evidence>
<comment type="caution">
    <text evidence="2">The sequence shown here is derived from an EMBL/GenBank/DDBJ whole genome shotgun (WGS) entry which is preliminary data.</text>
</comment>
<dbReference type="InterPro" id="IPR052451">
    <property type="entry name" value="Ser/Thr_kinase-like"/>
</dbReference>
<organism evidence="2 3">
    <name type="scientific">Thalictrum thalictroides</name>
    <name type="common">Rue-anemone</name>
    <name type="synonym">Anemone thalictroides</name>
    <dbReference type="NCBI Taxonomy" id="46969"/>
    <lineage>
        <taxon>Eukaryota</taxon>
        <taxon>Viridiplantae</taxon>
        <taxon>Streptophyta</taxon>
        <taxon>Embryophyta</taxon>
        <taxon>Tracheophyta</taxon>
        <taxon>Spermatophyta</taxon>
        <taxon>Magnoliopsida</taxon>
        <taxon>Ranunculales</taxon>
        <taxon>Ranunculaceae</taxon>
        <taxon>Thalictroideae</taxon>
        <taxon>Thalictrum</taxon>
    </lineage>
</organism>
<feature type="domain" description="Protein kinase" evidence="1">
    <location>
        <begin position="35"/>
        <end position="322"/>
    </location>
</feature>
<dbReference type="InterPro" id="IPR000719">
    <property type="entry name" value="Prot_kinase_dom"/>
</dbReference>
<keyword evidence="3" id="KW-1185">Reference proteome</keyword>
<reference evidence="2 3" key="1">
    <citation type="submission" date="2020-06" db="EMBL/GenBank/DDBJ databases">
        <title>Transcriptomic and genomic resources for Thalictrum thalictroides and T. hernandezii: Facilitating candidate gene discovery in an emerging model plant lineage.</title>
        <authorList>
            <person name="Arias T."/>
            <person name="Riano-Pachon D.M."/>
            <person name="Di Stilio V.S."/>
        </authorList>
    </citation>
    <scope>NUCLEOTIDE SEQUENCE [LARGE SCALE GENOMIC DNA]</scope>
    <source>
        <strain evidence="3">cv. WT478/WT964</strain>
        <tissue evidence="2">Leaves</tissue>
    </source>
</reference>
<proteinExistence type="predicted"/>
<dbReference type="AlphaFoldDB" id="A0A7J6VNX9"/>
<protein>
    <submittedName>
        <fullName evidence="2">Receptor-like protein kinase</fullName>
    </submittedName>
</protein>
<dbReference type="EMBL" id="JABWDY010029059">
    <property type="protein sequence ID" value="KAF5186593.1"/>
    <property type="molecule type" value="Genomic_DNA"/>
</dbReference>
<evidence type="ECO:0000313" key="2">
    <source>
        <dbReference type="EMBL" id="KAF5186593.1"/>
    </source>
</evidence>
<gene>
    <name evidence="2" type="ORF">FRX31_023822</name>
</gene>
<sequence length="322" mass="35897">MGESFEDKVELGELEKEDLISFQGGEKLTIHDILDAPGEVIGKSSYGTLYKASLERTNSIALLRFLRPACTGKMKEILPVIQMLGVVRHPNLVPLQAFYSGPRGEKLLVHPFYNGGTLDQFVRGEKSEKHSSHEWTVICKISTGIVKAMDYLHTGLKKPVVHGNLKSKNVLLDDNYQPYISDFGLHLLLNPTTAQEMLEASASQGYKAPELIKMRDASVESDIYSLGILLLEILTGRAPINDKPSPGEDPYLPDSLKNIIINQRISDTFRPGIPLTDSNSKKPVKEERLLMFVQLGMACCSPSLYLRPHIKQVLKKIEEISQ</sequence>
<dbReference type="Pfam" id="PF00069">
    <property type="entry name" value="Pkinase"/>
    <property type="match status" value="1"/>
</dbReference>
<dbReference type="PANTHER" id="PTHR48008">
    <property type="entry name" value="LEUCINE-RICH REPEAT RECEPTOR-LIKE PROTEIN KINASE IMK3-RELATED"/>
    <property type="match status" value="1"/>
</dbReference>
<accession>A0A7J6VNX9</accession>
<dbReference type="InterPro" id="IPR011009">
    <property type="entry name" value="Kinase-like_dom_sf"/>
</dbReference>
<keyword evidence="2" id="KW-0675">Receptor</keyword>
<dbReference type="GO" id="GO:0004672">
    <property type="term" value="F:protein kinase activity"/>
    <property type="evidence" value="ECO:0007669"/>
    <property type="project" value="InterPro"/>
</dbReference>
<keyword evidence="2" id="KW-0808">Transferase</keyword>
<dbReference type="PANTHER" id="PTHR48008:SF13">
    <property type="entry name" value="PROTEIN KINASE SUPERFAMILY PROTEIN"/>
    <property type="match status" value="1"/>
</dbReference>
<keyword evidence="2" id="KW-0418">Kinase</keyword>